<dbReference type="Proteomes" id="UP000244855">
    <property type="component" value="Unassembled WGS sequence"/>
</dbReference>
<gene>
    <name evidence="1" type="ORF">DM02DRAFT_627777</name>
</gene>
<reference evidence="1 2" key="1">
    <citation type="journal article" date="2018" name="Sci. Rep.">
        <title>Comparative genomics provides insights into the lifestyle and reveals functional heterogeneity of dark septate endophytic fungi.</title>
        <authorList>
            <person name="Knapp D.G."/>
            <person name="Nemeth J.B."/>
            <person name="Barry K."/>
            <person name="Hainaut M."/>
            <person name="Henrissat B."/>
            <person name="Johnson J."/>
            <person name="Kuo A."/>
            <person name="Lim J.H.P."/>
            <person name="Lipzen A."/>
            <person name="Nolan M."/>
            <person name="Ohm R.A."/>
            <person name="Tamas L."/>
            <person name="Grigoriev I.V."/>
            <person name="Spatafora J.W."/>
            <person name="Nagy L.G."/>
            <person name="Kovacs G.M."/>
        </authorList>
    </citation>
    <scope>NUCLEOTIDE SEQUENCE [LARGE SCALE GENOMIC DNA]</scope>
    <source>
        <strain evidence="1 2">DSE2036</strain>
    </source>
</reference>
<name>A0A2V1DTB2_9PLEO</name>
<organism evidence="1 2">
    <name type="scientific">Periconia macrospinosa</name>
    <dbReference type="NCBI Taxonomy" id="97972"/>
    <lineage>
        <taxon>Eukaryota</taxon>
        <taxon>Fungi</taxon>
        <taxon>Dikarya</taxon>
        <taxon>Ascomycota</taxon>
        <taxon>Pezizomycotina</taxon>
        <taxon>Dothideomycetes</taxon>
        <taxon>Pleosporomycetidae</taxon>
        <taxon>Pleosporales</taxon>
        <taxon>Massarineae</taxon>
        <taxon>Periconiaceae</taxon>
        <taxon>Periconia</taxon>
    </lineage>
</organism>
<evidence type="ECO:0000313" key="2">
    <source>
        <dbReference type="Proteomes" id="UP000244855"/>
    </source>
</evidence>
<evidence type="ECO:0000313" key="1">
    <source>
        <dbReference type="EMBL" id="PVI01246.1"/>
    </source>
</evidence>
<sequence length="266" mass="31295">MNQNVVVIRQSTAPTTSLPELPAEVVLMIVKEEADFRPLAISRQIHNQLMQWRLQGFFLNLDKPLVDAYLKEYYRKNMFQLKAPDRFELLTGRARFPLPPYADRIRNLEIVLPINGTHDLMADPWRFTLDSYTLLTFVMRLPLPMRELTARIAQSFRSMAPLSRPGAVNSDWQNHFPELDKLRIVIWFKIKPSEHQCLSQIVDKLRMADDRMLVLIRPKVLEVDFRDWVPEENCSCRENFAEFIESLVELRHSMNRSFTEYQGCSL</sequence>
<protein>
    <submittedName>
        <fullName evidence="1">Uncharacterized protein</fullName>
    </submittedName>
</protein>
<dbReference type="AlphaFoldDB" id="A0A2V1DTB2"/>
<keyword evidence="2" id="KW-1185">Reference proteome</keyword>
<dbReference type="OrthoDB" id="10659645at2759"/>
<proteinExistence type="predicted"/>
<accession>A0A2V1DTB2</accession>
<dbReference type="EMBL" id="KZ805360">
    <property type="protein sequence ID" value="PVI01246.1"/>
    <property type="molecule type" value="Genomic_DNA"/>
</dbReference>